<comment type="subcellular location">
    <subcellularLocation>
        <location evidence="1">Cytoplasm</location>
        <location evidence="1">Cytoskeleton</location>
    </subcellularLocation>
</comment>
<dbReference type="FunFam" id="3.30.470.20:FF:000032">
    <property type="entry name" value="tubulin monoglycylase TTLL3 isoform X2"/>
    <property type="match status" value="1"/>
</dbReference>
<dbReference type="GO" id="GO:0015630">
    <property type="term" value="C:microtubule cytoskeleton"/>
    <property type="evidence" value="ECO:0007669"/>
    <property type="project" value="TreeGrafter"/>
</dbReference>
<dbReference type="Gene3D" id="3.30.470.20">
    <property type="entry name" value="ATP-grasp fold, B domain"/>
    <property type="match status" value="1"/>
</dbReference>
<evidence type="ECO:0000256" key="5">
    <source>
        <dbReference type="ARBA" id="ARBA00022840"/>
    </source>
</evidence>
<keyword evidence="4" id="KW-0547">Nucleotide-binding</keyword>
<dbReference type="SUPFAM" id="SSF56059">
    <property type="entry name" value="Glutathione synthetase ATP-binding domain-like"/>
    <property type="match status" value="1"/>
</dbReference>
<sequence>MQPSHLVLGSPLLVGKFKDYGLKTATAYSAPPSTTAEASVENSEKAVELNQRSNSTTDIKLRCGITSERLNQLRKCVDYAIRDHKTFTVKGGWQTVRNQFLIRGWVEKFEAQTPAKKQIQKDVPAPSLDEVCLNLPVKQEWESQATYVLKCERTIMSRMLSNHGVDFYWNQRREPSDWHHRIDPNQIMSRFIRSLFTSKEGLNLLLQQLHWHCEPGVASVNFPRCYTLGFPDHYHNFVEDFRLTACVGLLKWLVSKYEKEDELSIIASDGAVSHTTLVFALNRCNEFIASQKHLDIDREIPQTWDHEWNEYLTNYYRIVHDHAVIHATKEWNLILFNAACKTTLVEIKKYMPMIDVDGIKNIWILKPGNKCRGRGIQLIKDVEDVAKIMNLKLKYVVQKYIEKPLLIYQTKFDIRQWFMITSVQPLCIWMYKECYLRFSTQIFTLDNFHESLHLTNHAVQCKYANVLQRDKALPDQNMWDLVTFQNYLKEIGEPRKWADVIYPGIRENIVGVMLACQDTMDRRPNTFELYGADFLLGEDYKPWLLEINSSPDLSPSTNVTKRLCPQCLQDLVKVIIDRRKDPTADTGAFDLVYKQNLPRPPAYLGMNLVIRGRRVFKSKKLKGKDSKEKLHLAQALPEDVLKKNLPQLANKTDYNGPIIGDLIEEIQHSMHSAGSEGYEFVPASSSEKKKFASKQERVSKRECNTVKTTYNKLNFVNRKQSAKEDKIMEFGYKKLRSMFIKSAYFGLFSEWKLKNKFAIFPEERLLLNKDNNEDKGVNSMLKENSVLPKFNPQTHKSDSMSNKKYIQNPQRLSCVKLRVSFPQLHKIEPLLDLKRSSNESKKTTSKQRESN</sequence>
<gene>
    <name evidence="8" type="ORF">RN001_007321</name>
</gene>
<keyword evidence="5" id="KW-0067">ATP-binding</keyword>
<reference evidence="9" key="1">
    <citation type="submission" date="2023-01" db="EMBL/GenBank/DDBJ databases">
        <title>Key to firefly adult light organ development and bioluminescence: homeobox transcription factors regulate luciferase expression and transportation to peroxisome.</title>
        <authorList>
            <person name="Fu X."/>
        </authorList>
    </citation>
    <scope>NUCLEOTIDE SEQUENCE [LARGE SCALE GENOMIC DNA]</scope>
</reference>
<dbReference type="PANTHER" id="PTHR45870:SF2">
    <property type="entry name" value="TUBULIN MONOGLYCYLASE TTLL3"/>
    <property type="match status" value="1"/>
</dbReference>
<dbReference type="GO" id="GO:0060271">
    <property type="term" value="P:cilium assembly"/>
    <property type="evidence" value="ECO:0007669"/>
    <property type="project" value="TreeGrafter"/>
</dbReference>
<evidence type="ECO:0000256" key="1">
    <source>
        <dbReference type="ARBA" id="ARBA00004245"/>
    </source>
</evidence>
<dbReference type="Pfam" id="PF03133">
    <property type="entry name" value="TTL"/>
    <property type="match status" value="1"/>
</dbReference>
<dbReference type="EMBL" id="JARPUR010000003">
    <property type="protein sequence ID" value="KAK4879175.1"/>
    <property type="molecule type" value="Genomic_DNA"/>
</dbReference>
<dbReference type="GO" id="GO:0005524">
    <property type="term" value="F:ATP binding"/>
    <property type="evidence" value="ECO:0007669"/>
    <property type="project" value="UniProtKB-KW"/>
</dbReference>
<keyword evidence="3" id="KW-0436">Ligase</keyword>
<evidence type="ECO:0008006" key="10">
    <source>
        <dbReference type="Google" id="ProtNLM"/>
    </source>
</evidence>
<dbReference type="PROSITE" id="PS51221">
    <property type="entry name" value="TTL"/>
    <property type="match status" value="1"/>
</dbReference>
<keyword evidence="2" id="KW-0963">Cytoplasm</keyword>
<protein>
    <recommendedName>
        <fullName evidence="10">Tubulin glycylase 3A</fullName>
    </recommendedName>
</protein>
<comment type="caution">
    <text evidence="8">The sequence shown here is derived from an EMBL/GenBank/DDBJ whole genome shotgun (WGS) entry which is preliminary data.</text>
</comment>
<evidence type="ECO:0000256" key="6">
    <source>
        <dbReference type="ARBA" id="ARBA00023212"/>
    </source>
</evidence>
<evidence type="ECO:0000256" key="2">
    <source>
        <dbReference type="ARBA" id="ARBA00022490"/>
    </source>
</evidence>
<evidence type="ECO:0000313" key="8">
    <source>
        <dbReference type="EMBL" id="KAK4879175.1"/>
    </source>
</evidence>
<dbReference type="InterPro" id="IPR051437">
    <property type="entry name" value="TTLL_monoglycylase"/>
</dbReference>
<evidence type="ECO:0000256" key="3">
    <source>
        <dbReference type="ARBA" id="ARBA00022598"/>
    </source>
</evidence>
<dbReference type="PANTHER" id="PTHR45870">
    <property type="entry name" value="TUBULIN MONOGLYCYLASE TTLL3"/>
    <property type="match status" value="1"/>
</dbReference>
<dbReference type="GO" id="GO:0003341">
    <property type="term" value="P:cilium movement"/>
    <property type="evidence" value="ECO:0007669"/>
    <property type="project" value="TreeGrafter"/>
</dbReference>
<organism evidence="8 9">
    <name type="scientific">Aquatica leii</name>
    <dbReference type="NCBI Taxonomy" id="1421715"/>
    <lineage>
        <taxon>Eukaryota</taxon>
        <taxon>Metazoa</taxon>
        <taxon>Ecdysozoa</taxon>
        <taxon>Arthropoda</taxon>
        <taxon>Hexapoda</taxon>
        <taxon>Insecta</taxon>
        <taxon>Pterygota</taxon>
        <taxon>Neoptera</taxon>
        <taxon>Endopterygota</taxon>
        <taxon>Coleoptera</taxon>
        <taxon>Polyphaga</taxon>
        <taxon>Elateriformia</taxon>
        <taxon>Elateroidea</taxon>
        <taxon>Lampyridae</taxon>
        <taxon>Luciolinae</taxon>
        <taxon>Aquatica</taxon>
    </lineage>
</organism>
<keyword evidence="6" id="KW-0206">Cytoskeleton</keyword>
<evidence type="ECO:0000313" key="9">
    <source>
        <dbReference type="Proteomes" id="UP001353858"/>
    </source>
</evidence>
<name>A0AAN7P2P0_9COLE</name>
<evidence type="ECO:0000256" key="7">
    <source>
        <dbReference type="SAM" id="MobiDB-lite"/>
    </source>
</evidence>
<evidence type="ECO:0000256" key="4">
    <source>
        <dbReference type="ARBA" id="ARBA00022741"/>
    </source>
</evidence>
<dbReference type="GO" id="GO:0005930">
    <property type="term" value="C:axoneme"/>
    <property type="evidence" value="ECO:0007669"/>
    <property type="project" value="TreeGrafter"/>
</dbReference>
<accession>A0AAN7P2P0</accession>
<feature type="region of interest" description="Disordered" evidence="7">
    <location>
        <begin position="832"/>
        <end position="851"/>
    </location>
</feature>
<keyword evidence="9" id="KW-1185">Reference proteome</keyword>
<dbReference type="InterPro" id="IPR004344">
    <property type="entry name" value="TTL/TTLL_fam"/>
</dbReference>
<dbReference type="AlphaFoldDB" id="A0AAN7P2P0"/>
<dbReference type="Proteomes" id="UP001353858">
    <property type="component" value="Unassembled WGS sequence"/>
</dbReference>
<dbReference type="GO" id="GO:0070736">
    <property type="term" value="F:protein-glycine ligase activity, initiating"/>
    <property type="evidence" value="ECO:0007669"/>
    <property type="project" value="TreeGrafter"/>
</dbReference>
<proteinExistence type="predicted"/>